<dbReference type="SUPFAM" id="SSF49265">
    <property type="entry name" value="Fibronectin type III"/>
    <property type="match status" value="1"/>
</dbReference>
<keyword evidence="3" id="KW-1185">Reference proteome</keyword>
<comment type="caution">
    <text evidence="2">The sequence shown here is derived from an EMBL/GenBank/DDBJ whole genome shotgun (WGS) entry which is preliminary data.</text>
</comment>
<feature type="region of interest" description="Disordered" evidence="1">
    <location>
        <begin position="382"/>
        <end position="403"/>
    </location>
</feature>
<dbReference type="EMBL" id="JACHVP010000001">
    <property type="protein sequence ID" value="MBB2965368.1"/>
    <property type="molecule type" value="Genomic_DNA"/>
</dbReference>
<gene>
    <name evidence="2" type="ORF">FHX33_000100</name>
</gene>
<evidence type="ECO:0008006" key="4">
    <source>
        <dbReference type="Google" id="ProtNLM"/>
    </source>
</evidence>
<dbReference type="Pfam" id="PF17963">
    <property type="entry name" value="Big_9"/>
    <property type="match status" value="4"/>
</dbReference>
<feature type="region of interest" description="Disordered" evidence="1">
    <location>
        <begin position="107"/>
        <end position="137"/>
    </location>
</feature>
<feature type="compositionally biased region" description="Gly residues" evidence="1">
    <location>
        <begin position="1997"/>
        <end position="2010"/>
    </location>
</feature>
<proteinExistence type="predicted"/>
<evidence type="ECO:0000313" key="3">
    <source>
        <dbReference type="Proteomes" id="UP000538196"/>
    </source>
</evidence>
<dbReference type="Gene3D" id="2.60.40.10">
    <property type="entry name" value="Immunoglobulins"/>
    <property type="match status" value="1"/>
</dbReference>
<evidence type="ECO:0000313" key="2">
    <source>
        <dbReference type="EMBL" id="MBB2965368.1"/>
    </source>
</evidence>
<dbReference type="RefSeq" id="WP_183428050.1">
    <property type="nucleotide sequence ID" value="NZ_JACHVP010000001.1"/>
</dbReference>
<dbReference type="Proteomes" id="UP000538196">
    <property type="component" value="Unassembled WGS sequence"/>
</dbReference>
<accession>A0A7W4USA1</accession>
<name>A0A7W4USA1_LEIAQ</name>
<feature type="compositionally biased region" description="Low complexity" evidence="1">
    <location>
        <begin position="110"/>
        <end position="135"/>
    </location>
</feature>
<evidence type="ECO:0000256" key="1">
    <source>
        <dbReference type="SAM" id="MobiDB-lite"/>
    </source>
</evidence>
<dbReference type="InterPro" id="IPR036116">
    <property type="entry name" value="FN3_sf"/>
</dbReference>
<reference evidence="2 3" key="1">
    <citation type="submission" date="2020-08" db="EMBL/GenBank/DDBJ databases">
        <title>Sequencing the genomes of 1000 actinobacteria strains.</title>
        <authorList>
            <person name="Klenk H.-P."/>
        </authorList>
    </citation>
    <scope>NUCLEOTIDE SEQUENCE [LARGE SCALE GENOMIC DNA]</scope>
    <source>
        <strain evidence="2 3">DSM 20146</strain>
    </source>
</reference>
<dbReference type="GO" id="GO:0005975">
    <property type="term" value="P:carbohydrate metabolic process"/>
    <property type="evidence" value="ECO:0007669"/>
    <property type="project" value="UniProtKB-ARBA"/>
</dbReference>
<feature type="region of interest" description="Disordered" evidence="1">
    <location>
        <begin position="1987"/>
        <end position="2010"/>
    </location>
</feature>
<organism evidence="2 3">
    <name type="scientific">Leifsonia aquatica</name>
    <name type="common">Corynebacterium aquaticum</name>
    <dbReference type="NCBI Taxonomy" id="144185"/>
    <lineage>
        <taxon>Bacteria</taxon>
        <taxon>Bacillati</taxon>
        <taxon>Actinomycetota</taxon>
        <taxon>Actinomycetes</taxon>
        <taxon>Micrococcales</taxon>
        <taxon>Microbacteriaceae</taxon>
        <taxon>Leifsonia</taxon>
    </lineage>
</organism>
<dbReference type="InterPro" id="IPR013783">
    <property type="entry name" value="Ig-like_fold"/>
</dbReference>
<sequence length="2010" mass="203557">MKQRAPQRRFGRVAAVTAVVAAIALVVTGAVIAQGYDTQKSEAVESSVWVTKASGQYARVDTDLKQLSTVRDAEDPSGVVQHGSQGIVFTQGFRQAWDVDPADPKALVEGSAAAASTSSSESSGGSTGASTPSGTRQVLSNGDWAAYLTDAGTVYVQQLSAQGSAGKPVPIDPLQQEQTTKGAEGYVATAVAVGADGTVALYSAKERAVRVYDAARGTWTGDAAKLASPPPASAKVALALAGGTWVLAAPAQSKAWIAGRDAAVDVRLGSDAIAGSTSDDGTAYFADGSGLVSVQVRSGQSGRTLDASGTPAAPTEVAGTVYGAWLSTTAGRLWSSRDGAKALDVPQGTLEDARSLAPQILSNGQRAVLDETESGTLWTIPDGTLIPPSQWNADDEKKTQETETTTQVEEVTQEMPPVAQPSSFGVRAGATALLPVLLNAHSPVKRAVLTIVPDSLGGGLSDPGFGDLSLTADDQQLAVHVRAQSGTATFSYVVTDGLMQSQPATVTLHVVADADNGAPAWCGIENCMQTWPTVSLAPGGTVSVPVLSAWVDPDGDPIALADARKTDAAAPIRVVATADGHVAVRHTDPNAGAGTYAVTVTVVDARGAQTTKELVVSVAADPALTTVPAAVVTGVGEPRTEAIADHVEGGSGSYRLTDAVITTGDKDNATVTPNGAAGTIQLTAKAAGEYFVGYTVQDAQTKAEQTGVLRFSVVAGGRALTIPPLVAFARAQEDTTLDVLPAVQNTSGRVLAVQSVTADDDRLSASVVDNAQVRVSGTTADGRPGRIGTATVTIGDGAGQTVQGEITVFLVDPATGIGPIARPDAVTVRAGTQVDIPVTANDIAPRGERLVLASQIEGSGASGELVFAAGDTVRYLAPTKAGVYTVHYSDYVESDPSRLDSTEITVTVVADGANRAPEPSTLTARVRAGGTVTLAIPSAGQDPDGDATVLSSLSQPKAGSGAATIGADGRSVVYTAPGGGVSGGQVSFGYTLRDRAGATGDGVIRIAVLGSADADVAPITYSDAVRTVKGSNTPLTVQPLLNDRDPAGGTLSLVSVVPNAPELPGSSEYNRLKGLIASGTDLKSGTVRLLPGSVEGVQSYIYTVKSSATSSTAQGLIVVTVTAEAATDVPVVTDTVVGTRDRGELATGIDVVAGKTVWSSGSISDLTLAVWGPAASSYTVKGHRISGPVPREGALVPFSLTGTDQTGRKSVGYGFLRIPAFDDMRLQLAGSLPAYKVGEEQSVSIPLKEAVDLASGDALQVRDDSTFAVQRANARCTPAGGSTASYAAGREAPWTDTCTVQVRLAGQSTWTALPVPVVIQPKSPQAQLNSVSRTVAPGASQTIDLYSDLTSWEGGRVGDQAALDYSIVYSGTNFAVTQSGRTLTATARADAHPGARETVTVKVTSFGGLTANVTLVVGAAPPDAPRAATFTQSCSVSSGPSCAVTVIGVAGEYDPFQGKQGSGLKLVGLGQTTCAVAAISASGTTAITATWPGGPKPAGGSCIVPYTVADAQGRTGGGTLTLDVQGYPAQPSSVTTTGFTGSSVTLLVTLGEAALAHPGLRGVAIYENGQQVPSSCAAGAAGTYSCTVGGLVNGQRHTFTARAVNAVGESLDTTPVLTWAYQPPVISGGSSSTVYDPARTNATQGVISLSIQSSDDTSGFQISIDGNPVAQIPRSGATTTWTGTASPGSRNVSVTPVSQFQPPLGSGNTGSVWAQSVQVSGSPIVTSNGSLVASSNTALQLKDVGVDANHSAKGVSVLYAVWREGSPQPSCSMDGNGNPVMPGGQASNNFGGLQEYTKYFGQACAANGFGAVSTGVQQAYTFTVSPGGQGVTYTVGVDPSRTITSGAFTSGYEFLNVTAPNVPQRNLFGVFYRINGQLTSNFSLSRDVDPGHITYSYCFLSSTSACGAEADVTSTTIPTTVTVNVPTDCTAAPTKDDIVFSGAVKSANAYTIDIANDTAALTVSYKITFTGAYAALGERTLTRCGVAAPTNPNPDPGTGGGGGSGGGTGG</sequence>
<protein>
    <recommendedName>
        <fullName evidence="4">Fibronectin type III domain-containing protein</fullName>
    </recommendedName>
</protein>